<keyword evidence="2" id="KW-0238">DNA-binding</keyword>
<dbReference type="AlphaFoldDB" id="A0A0F3R692"/>
<dbReference type="EMBL" id="LAOQ01000019">
    <property type="protein sequence ID" value="KJW01970.1"/>
    <property type="molecule type" value="Genomic_DNA"/>
</dbReference>
<keyword evidence="3" id="KW-1185">Reference proteome</keyword>
<dbReference type="InterPro" id="IPR027417">
    <property type="entry name" value="P-loop_NTPase"/>
</dbReference>
<feature type="domain" description="Type IV secretion system coupling protein TraD DNA-binding" evidence="1">
    <location>
        <begin position="1"/>
        <end position="45"/>
    </location>
</feature>
<organism evidence="2 3">
    <name type="scientific">Rickettsia argasii T170-B</name>
    <dbReference type="NCBI Taxonomy" id="1268837"/>
    <lineage>
        <taxon>Bacteria</taxon>
        <taxon>Pseudomonadati</taxon>
        <taxon>Pseudomonadota</taxon>
        <taxon>Alphaproteobacteria</taxon>
        <taxon>Rickettsiales</taxon>
        <taxon>Rickettsiaceae</taxon>
        <taxon>Rickettsieae</taxon>
        <taxon>Rickettsia</taxon>
        <taxon>spotted fever group</taxon>
    </lineage>
</organism>
<dbReference type="Proteomes" id="UP000033736">
    <property type="component" value="Unassembled WGS sequence"/>
</dbReference>
<name>A0A0F3R692_9RICK</name>
<evidence type="ECO:0000313" key="3">
    <source>
        <dbReference type="Proteomes" id="UP000033736"/>
    </source>
</evidence>
<proteinExistence type="predicted"/>
<gene>
    <name evidence="2" type="ORF">RAT170B_1721</name>
</gene>
<accession>A0A0F3R692</accession>
<comment type="caution">
    <text evidence="2">The sequence shown here is derived from an EMBL/GenBank/DDBJ whole genome shotgun (WGS) entry which is preliminary data.</text>
</comment>
<dbReference type="Gene3D" id="3.40.50.300">
    <property type="entry name" value="P-loop containing nucleotide triphosphate hydrolases"/>
    <property type="match status" value="1"/>
</dbReference>
<dbReference type="InterPro" id="IPR019476">
    <property type="entry name" value="T4SS_TraD_DNA-bd"/>
</dbReference>
<evidence type="ECO:0000313" key="2">
    <source>
        <dbReference type="EMBL" id="KJW01970.1"/>
    </source>
</evidence>
<evidence type="ECO:0000259" key="1">
    <source>
        <dbReference type="Pfam" id="PF10412"/>
    </source>
</evidence>
<protein>
    <submittedName>
        <fullName evidence="2">Type IV secretion-system coupling DNA-binding domain protein</fullName>
    </submittedName>
</protein>
<dbReference type="PATRIC" id="fig|1268837.3.peg.979"/>
<sequence>MRDGVNMHSLEKRKLLVMPSEIMNLPDLTCYVKLVGNFPITKLKMNLQT</sequence>
<dbReference type="Pfam" id="PF10412">
    <property type="entry name" value="TrwB_AAD_bind"/>
    <property type="match status" value="1"/>
</dbReference>
<reference evidence="2 3" key="1">
    <citation type="submission" date="2015-01" db="EMBL/GenBank/DDBJ databases">
        <title>Genome Sequencing of Rickettsiales /home/snadendla/prok_pipe/test/illegal_ec_num.txt.</title>
        <authorList>
            <person name="Daugherty S.C."/>
            <person name="Su Q."/>
            <person name="Abolude K."/>
            <person name="Beier-Sexton M."/>
            <person name="Carlyon J.A."/>
            <person name="Carter R."/>
            <person name="Day N.P."/>
            <person name="Dumler S.J."/>
            <person name="Dyachenko V."/>
            <person name="Godinez A."/>
            <person name="Kurtti T.J."/>
            <person name="Lichay M."/>
            <person name="Mullins K.E."/>
            <person name="Ott S."/>
            <person name="Pappas-Brown V."/>
            <person name="Paris D.H."/>
            <person name="Patel P."/>
            <person name="Richards A.L."/>
            <person name="Sadzewicz L."/>
            <person name="Sears K."/>
            <person name="Seidman D."/>
            <person name="Sengamalay N."/>
            <person name="Stenos J."/>
            <person name="Tallon L.J."/>
            <person name="Vincent G."/>
            <person name="Fraser C.M."/>
            <person name="Munderloh U."/>
            <person name="Dunning-Hotopp J.C."/>
        </authorList>
    </citation>
    <scope>NUCLEOTIDE SEQUENCE [LARGE SCALE GENOMIC DNA]</scope>
    <source>
        <strain evidence="2 3">T170-B</strain>
    </source>
</reference>
<dbReference type="GO" id="GO:0003677">
    <property type="term" value="F:DNA binding"/>
    <property type="evidence" value="ECO:0007669"/>
    <property type="project" value="UniProtKB-KW"/>
</dbReference>